<sequence>MKNIYRNLSLIFLCTVILACEEVIQIELPAHENILVIEGLIADLEGYSYVSLNQTFGFYDSLSPHDIITNAEIIVTEHYGEKTLKIPFLWNEDKQKYLPPNWEIFKGKVGATYHLSVNWMGQKFSAEDYLVENKSEISLNYKLNSGRMESLKNNPKEEKDRRVFDLMVNFKEPNEEKNYYQIRFLVNGIESNGNQSTVYLFDDELFASSFSNFKAPVTFKPGDNASMEVLAYTEEAYNYFKEVQGGINNAGGLFSAIPSNPQTNIISEQPVLGRFIVTGMKAENIYIEVDSVTRKIYNEAINHQP</sequence>
<evidence type="ECO:0008006" key="3">
    <source>
        <dbReference type="Google" id="ProtNLM"/>
    </source>
</evidence>
<evidence type="ECO:0000313" key="1">
    <source>
        <dbReference type="EMBL" id="GJM60282.1"/>
    </source>
</evidence>
<gene>
    <name evidence="1" type="ORF">PEDI_08340</name>
</gene>
<comment type="caution">
    <text evidence="1">The sequence shown here is derived from an EMBL/GenBank/DDBJ whole genome shotgun (WGS) entry which is preliminary data.</text>
</comment>
<dbReference type="Proteomes" id="UP001310022">
    <property type="component" value="Unassembled WGS sequence"/>
</dbReference>
<dbReference type="InterPro" id="IPR025345">
    <property type="entry name" value="DUF4249"/>
</dbReference>
<dbReference type="AlphaFoldDB" id="A0AAN5AIW0"/>
<evidence type="ECO:0000313" key="2">
    <source>
        <dbReference type="Proteomes" id="UP001310022"/>
    </source>
</evidence>
<dbReference type="PROSITE" id="PS51257">
    <property type="entry name" value="PROKAR_LIPOPROTEIN"/>
    <property type="match status" value="1"/>
</dbReference>
<dbReference type="RefSeq" id="WP_338236086.1">
    <property type="nucleotide sequence ID" value="NZ_BQKE01000001.1"/>
</dbReference>
<proteinExistence type="predicted"/>
<accession>A0AAN5AIW0</accession>
<organism evidence="1 2">
    <name type="scientific">Persicobacter diffluens</name>
    <dbReference type="NCBI Taxonomy" id="981"/>
    <lineage>
        <taxon>Bacteria</taxon>
        <taxon>Pseudomonadati</taxon>
        <taxon>Bacteroidota</taxon>
        <taxon>Cytophagia</taxon>
        <taxon>Cytophagales</taxon>
        <taxon>Persicobacteraceae</taxon>
        <taxon>Persicobacter</taxon>
    </lineage>
</organism>
<dbReference type="Pfam" id="PF14054">
    <property type="entry name" value="DUF4249"/>
    <property type="match status" value="1"/>
</dbReference>
<dbReference type="EMBL" id="BQKE01000001">
    <property type="protein sequence ID" value="GJM60282.1"/>
    <property type="molecule type" value="Genomic_DNA"/>
</dbReference>
<keyword evidence="2" id="KW-1185">Reference proteome</keyword>
<reference evidence="1 2" key="1">
    <citation type="submission" date="2021-12" db="EMBL/GenBank/DDBJ databases">
        <title>Genome sequencing of bacteria with rrn-lacking chromosome and rrn-plasmid.</title>
        <authorList>
            <person name="Anda M."/>
            <person name="Iwasaki W."/>
        </authorList>
    </citation>
    <scope>NUCLEOTIDE SEQUENCE [LARGE SCALE GENOMIC DNA]</scope>
    <source>
        <strain evidence="1 2">NBRC 15940</strain>
    </source>
</reference>
<name>A0AAN5AIW0_9BACT</name>
<protein>
    <recommendedName>
        <fullName evidence="3">DUF4249 domain-containing protein</fullName>
    </recommendedName>
</protein>